<proteinExistence type="predicted"/>
<dbReference type="InterPro" id="IPR026906">
    <property type="entry name" value="LRR_5"/>
</dbReference>
<keyword evidence="2" id="KW-1185">Reference proteome</keyword>
<comment type="caution">
    <text evidence="1">The sequence shown here is derived from an EMBL/GenBank/DDBJ whole genome shotgun (WGS) entry which is preliminary data.</text>
</comment>
<dbReference type="Pfam" id="PF13306">
    <property type="entry name" value="LRR_5"/>
    <property type="match status" value="1"/>
</dbReference>
<evidence type="ECO:0008006" key="3">
    <source>
        <dbReference type="Google" id="ProtNLM"/>
    </source>
</evidence>
<evidence type="ECO:0000313" key="1">
    <source>
        <dbReference type="EMBL" id="KAK8892687.1"/>
    </source>
</evidence>
<gene>
    <name evidence="1" type="ORF">M9Y10_029927</name>
</gene>
<accession>A0ABR2KNG6</accession>
<dbReference type="InterPro" id="IPR032675">
    <property type="entry name" value="LRR_dom_sf"/>
</dbReference>
<sequence>MAFANCHNLKRIEFNPDSELQKIKEKAFYLSPIQSISFPPKLTKIGTYAFFIYSHIQIIENNEYSQIKNALKNNLEALFIMIPKKKEEGTF</sequence>
<organism evidence="1 2">
    <name type="scientific">Tritrichomonas musculus</name>
    <dbReference type="NCBI Taxonomy" id="1915356"/>
    <lineage>
        <taxon>Eukaryota</taxon>
        <taxon>Metamonada</taxon>
        <taxon>Parabasalia</taxon>
        <taxon>Tritrichomonadida</taxon>
        <taxon>Tritrichomonadidae</taxon>
        <taxon>Tritrichomonas</taxon>
    </lineage>
</organism>
<evidence type="ECO:0000313" key="2">
    <source>
        <dbReference type="Proteomes" id="UP001470230"/>
    </source>
</evidence>
<name>A0ABR2KNG6_9EUKA</name>
<dbReference type="EMBL" id="JAPFFF010000004">
    <property type="protein sequence ID" value="KAK8892687.1"/>
    <property type="molecule type" value="Genomic_DNA"/>
</dbReference>
<dbReference type="Proteomes" id="UP001470230">
    <property type="component" value="Unassembled WGS sequence"/>
</dbReference>
<reference evidence="1 2" key="1">
    <citation type="submission" date="2024-04" db="EMBL/GenBank/DDBJ databases">
        <title>Tritrichomonas musculus Genome.</title>
        <authorList>
            <person name="Alves-Ferreira E."/>
            <person name="Grigg M."/>
            <person name="Lorenzi H."/>
            <person name="Galac M."/>
        </authorList>
    </citation>
    <scope>NUCLEOTIDE SEQUENCE [LARGE SCALE GENOMIC DNA]</scope>
    <source>
        <strain evidence="1 2">EAF2021</strain>
    </source>
</reference>
<dbReference type="Gene3D" id="3.80.10.10">
    <property type="entry name" value="Ribonuclease Inhibitor"/>
    <property type="match status" value="1"/>
</dbReference>
<protein>
    <recommendedName>
        <fullName evidence="3">Leucine rich repeat protein</fullName>
    </recommendedName>
</protein>